<keyword evidence="2" id="KW-1185">Reference proteome</keyword>
<dbReference type="InterPro" id="IPR015946">
    <property type="entry name" value="KH_dom-like_a/b"/>
</dbReference>
<accession>A0A851GHL7</accession>
<dbReference type="AlphaFoldDB" id="A0A851GHL7"/>
<dbReference type="PANTHER" id="PTHR39624">
    <property type="entry name" value="PROTEIN INVOLVED IN RIMO-MEDIATED BETA-METHYLTHIOLATION OF RIBOSOMAL PROTEIN S12 YCAO"/>
    <property type="match status" value="1"/>
</dbReference>
<sequence>MVEININYEGGLRCQNTHGPSAVQVSTDAPVDNNGKGESFSPTDLVATALGSCMATIMGIVAERKGLELEGLNIKVGKHMSTELPRRISKLEVSIEVPLPDDHPARKALEAAALACPVHQSIHPDIEVPILWKWQTT</sequence>
<comment type="caution">
    <text evidence="1">The sequence shown here is derived from an EMBL/GenBank/DDBJ whole genome shotgun (WGS) entry which is preliminary data.</text>
</comment>
<gene>
    <name evidence="1" type="ORF">HW115_00635</name>
</gene>
<dbReference type="InterPro" id="IPR003718">
    <property type="entry name" value="OsmC/Ohr_fam"/>
</dbReference>
<organism evidence="1 2">
    <name type="scientific">Oceaniferula marina</name>
    <dbReference type="NCBI Taxonomy" id="2748318"/>
    <lineage>
        <taxon>Bacteria</taxon>
        <taxon>Pseudomonadati</taxon>
        <taxon>Verrucomicrobiota</taxon>
        <taxon>Verrucomicrobiia</taxon>
        <taxon>Verrucomicrobiales</taxon>
        <taxon>Verrucomicrobiaceae</taxon>
        <taxon>Oceaniferula</taxon>
    </lineage>
</organism>
<reference evidence="1 2" key="1">
    <citation type="submission" date="2020-07" db="EMBL/GenBank/DDBJ databases">
        <title>Roseicoccus Jingziensis gen. nov., sp. nov., isolated from coastal seawater.</title>
        <authorList>
            <person name="Feng X."/>
        </authorList>
    </citation>
    <scope>NUCLEOTIDE SEQUENCE [LARGE SCALE GENOMIC DNA]</scope>
    <source>
        <strain evidence="1 2">N1E253</strain>
    </source>
</reference>
<dbReference type="Gene3D" id="3.30.300.20">
    <property type="match status" value="1"/>
</dbReference>
<dbReference type="PANTHER" id="PTHR39624:SF2">
    <property type="entry name" value="OSMC-LIKE PROTEIN"/>
    <property type="match status" value="1"/>
</dbReference>
<dbReference type="SUPFAM" id="SSF82784">
    <property type="entry name" value="OsmC-like"/>
    <property type="match status" value="1"/>
</dbReference>
<dbReference type="RefSeq" id="WP_178930645.1">
    <property type="nucleotide sequence ID" value="NZ_JACBAZ010000001.1"/>
</dbReference>
<protein>
    <submittedName>
        <fullName evidence="1">OsmC family protein</fullName>
    </submittedName>
</protein>
<evidence type="ECO:0000313" key="2">
    <source>
        <dbReference type="Proteomes" id="UP000557872"/>
    </source>
</evidence>
<dbReference type="EMBL" id="JACBAZ010000001">
    <property type="protein sequence ID" value="NWK54100.1"/>
    <property type="molecule type" value="Genomic_DNA"/>
</dbReference>
<dbReference type="Proteomes" id="UP000557872">
    <property type="component" value="Unassembled WGS sequence"/>
</dbReference>
<evidence type="ECO:0000313" key="1">
    <source>
        <dbReference type="EMBL" id="NWK54100.1"/>
    </source>
</evidence>
<dbReference type="InterPro" id="IPR036102">
    <property type="entry name" value="OsmC/Ohrsf"/>
</dbReference>
<proteinExistence type="predicted"/>
<dbReference type="Pfam" id="PF02566">
    <property type="entry name" value="OsmC"/>
    <property type="match status" value="1"/>
</dbReference>
<name>A0A851GHL7_9BACT</name>